<keyword evidence="2" id="KW-1185">Reference proteome</keyword>
<dbReference type="SUPFAM" id="SSF110849">
    <property type="entry name" value="ParB/Sulfiredoxin"/>
    <property type="match status" value="1"/>
</dbReference>
<evidence type="ECO:0000313" key="2">
    <source>
        <dbReference type="Proteomes" id="UP000014242"/>
    </source>
</evidence>
<dbReference type="HOGENOM" id="CLU_603647_0_0_5"/>
<sequence length="455" mass="52566">MVKIAKISLKKLKLDPENPRISASLSEKDATNSLCDTEQIVELAKDIAENGISPCEKFIVLQDGEEYIVIEGNRRLIALKFLDNPNLAPERFFKKFSEYSANRKVRVNTVECMIVPNRKEANHWIETKHLGQNKGKGVKSWNAIQKACYFQSNPNRFAYLLFNHLLEGSSQYYNISNVMHFISKPIFYEYTGIDYDQEEDKLIFPSCEANSALDNCLKQFVQDILEEKIDSHTHNSKQSIEQYFEILFRKFKLSKVYSRNDARKSKNKKETKHSEKQYSLFKNDANKDENCQKQKLSCYDEEIANQLKQLGIVKLIAIYSSVKKLKSDSDTPLLYMAFNCLFEALMGLLGRPNKVSFDTFLSNHPLLKTVLNNTHRIRDNKKDTLATLAKVREQTNRAKHALLAAPLSYMEIISDMQVLKPLLMQLINEVYKKKLREKQKNASATAVQYKQNTIT</sequence>
<name>N6VEK8_9HYPH</name>
<dbReference type="InterPro" id="IPR036086">
    <property type="entry name" value="ParB/Sulfiredoxin_sf"/>
</dbReference>
<proteinExistence type="predicted"/>
<organism evidence="1 2">
    <name type="scientific">Bartonella schoenbuchensis m07a</name>
    <dbReference type="NCBI Taxonomy" id="1094496"/>
    <lineage>
        <taxon>Bacteria</taxon>
        <taxon>Pseudomonadati</taxon>
        <taxon>Pseudomonadota</taxon>
        <taxon>Alphaproteobacteria</taxon>
        <taxon>Hyphomicrobiales</taxon>
        <taxon>Bartonellaceae</taxon>
        <taxon>Bartonella</taxon>
    </lineage>
</organism>
<accession>N6VEK8</accession>
<dbReference type="eggNOG" id="COG1475">
    <property type="taxonomic scope" value="Bacteria"/>
</dbReference>
<gene>
    <name evidence="1" type="ORF">m07a_05640</name>
</gene>
<dbReference type="Gene3D" id="3.90.1530.30">
    <property type="match status" value="1"/>
</dbReference>
<comment type="caution">
    <text evidence="1">The sequence shown here is derived from an EMBL/GenBank/DDBJ whole genome shotgun (WGS) entry which is preliminary data.</text>
</comment>
<reference evidence="1 2" key="1">
    <citation type="journal article" date="2013" name="PLoS Genet.">
        <title>A gene transfer agent and a dynamic repertoire of secretion systems hold the keys to the explosive radiation of the emerging pathogen Bartonella.</title>
        <authorList>
            <person name="Guy L."/>
            <person name="Nystedt B."/>
            <person name="Toft C."/>
            <person name="Zaremba-Niedzwiedzka K."/>
            <person name="Berglund E.C."/>
            <person name="Granberg F."/>
            <person name="Naslund K."/>
            <person name="Eriksson A.S."/>
            <person name="Andersson S.G."/>
        </authorList>
    </citation>
    <scope>NUCLEOTIDE SEQUENCE [LARGE SCALE GENOMIC DNA]</scope>
    <source>
        <strain evidence="2">m07a</strain>
    </source>
</reference>
<dbReference type="Proteomes" id="UP000014242">
    <property type="component" value="Unassembled WGS sequence"/>
</dbReference>
<protein>
    <recommendedName>
        <fullName evidence="3">ParB/Sulfiredoxin domain-containing protein</fullName>
    </recommendedName>
</protein>
<dbReference type="EMBL" id="AGWC01000004">
    <property type="protein sequence ID" value="ENN91686.1"/>
    <property type="molecule type" value="Genomic_DNA"/>
</dbReference>
<dbReference type="PATRIC" id="fig|1094496.3.peg.580"/>
<evidence type="ECO:0008006" key="3">
    <source>
        <dbReference type="Google" id="ProtNLM"/>
    </source>
</evidence>
<dbReference type="RefSeq" id="WP_010703707.1">
    <property type="nucleotide sequence ID" value="NZ_KB915628.1"/>
</dbReference>
<evidence type="ECO:0000313" key="1">
    <source>
        <dbReference type="EMBL" id="ENN91686.1"/>
    </source>
</evidence>
<dbReference type="AlphaFoldDB" id="N6VEK8"/>